<dbReference type="AlphaFoldDB" id="A0A175RTW2"/>
<protein>
    <submittedName>
        <fullName evidence="2">ABC transporter</fullName>
    </submittedName>
</protein>
<organism evidence="2 3">
    <name type="scientific">Curtobacterium luteum</name>
    <dbReference type="NCBI Taxonomy" id="33881"/>
    <lineage>
        <taxon>Bacteria</taxon>
        <taxon>Bacillati</taxon>
        <taxon>Actinomycetota</taxon>
        <taxon>Actinomycetes</taxon>
        <taxon>Micrococcales</taxon>
        <taxon>Microbacteriaceae</taxon>
        <taxon>Curtobacterium</taxon>
    </lineage>
</organism>
<name>A0A175RTW2_9MICO</name>
<dbReference type="PATRIC" id="fig|33881.3.peg.2008"/>
<dbReference type="STRING" id="33881.NS184_08410"/>
<accession>A0A175RTW2</accession>
<feature type="chain" id="PRO_5039690629" evidence="1">
    <location>
        <begin position="27"/>
        <end position="427"/>
    </location>
</feature>
<dbReference type="Gene3D" id="3.40.190.10">
    <property type="entry name" value="Periplasmic binding protein-like II"/>
    <property type="match status" value="1"/>
</dbReference>
<evidence type="ECO:0000313" key="3">
    <source>
        <dbReference type="Proteomes" id="UP000078252"/>
    </source>
</evidence>
<dbReference type="PROSITE" id="PS51257">
    <property type="entry name" value="PROKAR_LIPOPROTEIN"/>
    <property type="match status" value="1"/>
</dbReference>
<dbReference type="PANTHER" id="PTHR43649:SF12">
    <property type="entry name" value="DIACETYLCHITOBIOSE BINDING PROTEIN DASA"/>
    <property type="match status" value="1"/>
</dbReference>
<sequence>MKSSKSMLALAGGVAALALLSGCASGGSGSNGGKVDQLTFWLSTSAAQEKGYQDLADSYEEQTGVTVKIVNLPYDGLQTKLRESAQANSLPDVVRAAGIDPIWTGKTVDLSSIVDDGANKIDQDIIAKEKDGKITSIPSDVTAAGLFVNKSLFDKAGVSYPTDPSKAWTWDEFLQKAETVKAKAGAKYDLVFDSSPSRLRAYMFTKGTDFMQQEQDGSFPTNAKIVRALQDFADMNDDETMPKSVWTSQQDPNALFKSGQVVAYFSGVWQSSDFASNITDFDWASAATPADPTHATEINYGGNIVGFENSDTRGAAAKKFIAYMYEPKNYAKLVTTNGFLPVESGLDITYPFESQAAKDSFALYQKEIEAAAPISSSYAKESARWGVEGKELGTDPTTAEVGKLINGQQSAKQTLETITKYYEDHVG</sequence>
<comment type="caution">
    <text evidence="2">The sequence shown here is derived from an EMBL/GenBank/DDBJ whole genome shotgun (WGS) entry which is preliminary data.</text>
</comment>
<dbReference type="SUPFAM" id="SSF53850">
    <property type="entry name" value="Periplasmic binding protein-like II"/>
    <property type="match status" value="1"/>
</dbReference>
<dbReference type="Pfam" id="PF13416">
    <property type="entry name" value="SBP_bac_8"/>
    <property type="match status" value="1"/>
</dbReference>
<keyword evidence="1" id="KW-0732">Signal</keyword>
<dbReference type="PANTHER" id="PTHR43649">
    <property type="entry name" value="ARABINOSE-BINDING PROTEIN-RELATED"/>
    <property type="match status" value="1"/>
</dbReference>
<evidence type="ECO:0000256" key="1">
    <source>
        <dbReference type="SAM" id="SignalP"/>
    </source>
</evidence>
<feature type="signal peptide" evidence="1">
    <location>
        <begin position="1"/>
        <end position="26"/>
    </location>
</feature>
<gene>
    <name evidence="2" type="ORF">NS184_08410</name>
</gene>
<proteinExistence type="predicted"/>
<dbReference type="InterPro" id="IPR050490">
    <property type="entry name" value="Bact_solute-bd_prot1"/>
</dbReference>
<dbReference type="RefSeq" id="WP_242863004.1">
    <property type="nucleotide sequence ID" value="NZ_LDQC01000043.1"/>
</dbReference>
<dbReference type="Proteomes" id="UP000078252">
    <property type="component" value="Unassembled WGS sequence"/>
</dbReference>
<dbReference type="EMBL" id="LDQC01000043">
    <property type="protein sequence ID" value="KTR07140.1"/>
    <property type="molecule type" value="Genomic_DNA"/>
</dbReference>
<evidence type="ECO:0000313" key="2">
    <source>
        <dbReference type="EMBL" id="KTR07140.1"/>
    </source>
</evidence>
<reference evidence="2 3" key="1">
    <citation type="journal article" date="2016" name="Front. Microbiol.">
        <title>Genomic Resource of Rice Seed Associated Bacteria.</title>
        <authorList>
            <person name="Midha S."/>
            <person name="Bansal K."/>
            <person name="Sharma S."/>
            <person name="Kumar N."/>
            <person name="Patil P.P."/>
            <person name="Chaudhry V."/>
            <person name="Patil P.B."/>
        </authorList>
    </citation>
    <scope>NUCLEOTIDE SEQUENCE [LARGE SCALE GENOMIC DNA]</scope>
    <source>
        <strain evidence="2 3">NS184</strain>
    </source>
</reference>
<dbReference type="InterPro" id="IPR006059">
    <property type="entry name" value="SBP"/>
</dbReference>